<dbReference type="InterPro" id="IPR001424">
    <property type="entry name" value="SOD_Cu_Zn_dom"/>
</dbReference>
<comment type="function">
    <text evidence="2">Destroys radicals which are normally produced within the cells and which are toxic to biological systems. May play a role in favoring mycobacterial survival in phagocytes.</text>
</comment>
<evidence type="ECO:0000256" key="1">
    <source>
        <dbReference type="ARBA" id="ARBA00010457"/>
    </source>
</evidence>
<dbReference type="PROSITE" id="PS51257">
    <property type="entry name" value="PROKAR_LIPOPROTEIN"/>
    <property type="match status" value="1"/>
</dbReference>
<dbReference type="InterPro" id="IPR036423">
    <property type="entry name" value="SOD-like_Cu/Zn_dom_sf"/>
</dbReference>
<keyword evidence="5" id="KW-0732">Signal</keyword>
<evidence type="ECO:0000259" key="6">
    <source>
        <dbReference type="Pfam" id="PF00080"/>
    </source>
</evidence>
<feature type="region of interest" description="Disordered" evidence="4">
    <location>
        <begin position="98"/>
        <end position="143"/>
    </location>
</feature>
<evidence type="ECO:0000256" key="2">
    <source>
        <dbReference type="ARBA" id="ARBA00024900"/>
    </source>
</evidence>
<comment type="catalytic activity">
    <reaction evidence="3">
        <text>2 superoxide + 2 H(+) = H2O2 + O2</text>
        <dbReference type="Rhea" id="RHEA:20696"/>
        <dbReference type="ChEBI" id="CHEBI:15378"/>
        <dbReference type="ChEBI" id="CHEBI:15379"/>
        <dbReference type="ChEBI" id="CHEBI:16240"/>
        <dbReference type="ChEBI" id="CHEBI:18421"/>
        <dbReference type="EC" id="1.15.1.1"/>
    </reaction>
</comment>
<feature type="domain" description="Superoxide dismutase copper/zinc binding" evidence="6">
    <location>
        <begin position="76"/>
        <end position="207"/>
    </location>
</feature>
<evidence type="ECO:0000256" key="3">
    <source>
        <dbReference type="RuleBase" id="RU000393"/>
    </source>
</evidence>
<protein>
    <recommendedName>
        <fullName evidence="3">Superoxide dismutase [Cu-Zn]</fullName>
        <ecNumber evidence="3">1.15.1.1</ecNumber>
    </recommendedName>
</protein>
<dbReference type="Proteomes" id="UP001469365">
    <property type="component" value="Unassembled WGS sequence"/>
</dbReference>
<sequence length="210" mass="21291">MNRNTNKRIRATAALLALLLAAGCESGMLPWMGANAKPKRGHDAHTGEGSTAVMAAESSMISIPVKLAGSKGEALGEVFLSPSPEGVRIQGQAQGLVPGEHGFHVHENGACTPPDFASAGGHFNPGGHVHGTKSEGGPHAGDLPNLVADAQGKAKIDIVAGAVTLEKGKPHSLLKDGGTSLVIHEKADDYKSPPAGNAGSRVACGTILPK</sequence>
<comment type="similarity">
    <text evidence="1 3">Belongs to the Cu-Zn superoxide dismutase family.</text>
</comment>
<dbReference type="PANTHER" id="PTHR10003">
    <property type="entry name" value="SUPEROXIDE DISMUTASE CU-ZN -RELATED"/>
    <property type="match status" value="1"/>
</dbReference>
<dbReference type="Pfam" id="PF00080">
    <property type="entry name" value="Sod_Cu"/>
    <property type="match status" value="1"/>
</dbReference>
<keyword evidence="3" id="KW-0479">Metal-binding</keyword>
<evidence type="ECO:0000256" key="5">
    <source>
        <dbReference type="SAM" id="SignalP"/>
    </source>
</evidence>
<feature type="signal peptide" evidence="5">
    <location>
        <begin position="1"/>
        <end position="36"/>
    </location>
</feature>
<comment type="caution">
    <text evidence="7">The sequence shown here is derived from an EMBL/GenBank/DDBJ whole genome shotgun (WGS) entry which is preliminary data.</text>
</comment>
<proteinExistence type="inferred from homology"/>
<dbReference type="RefSeq" id="WP_341415612.1">
    <property type="nucleotide sequence ID" value="NZ_JBBPCC010000006.1"/>
</dbReference>
<dbReference type="InterPro" id="IPR024134">
    <property type="entry name" value="SOD_Cu/Zn_/chaperone"/>
</dbReference>
<evidence type="ECO:0000256" key="4">
    <source>
        <dbReference type="SAM" id="MobiDB-lite"/>
    </source>
</evidence>
<comment type="cofactor">
    <cofactor evidence="3">
        <name>Zn(2+)</name>
        <dbReference type="ChEBI" id="CHEBI:29105"/>
    </cofactor>
    <text evidence="3">Binds 1 zinc ion per subunit.</text>
</comment>
<dbReference type="Gene3D" id="2.60.40.200">
    <property type="entry name" value="Superoxide dismutase, copper/zinc binding domain"/>
    <property type="match status" value="1"/>
</dbReference>
<evidence type="ECO:0000313" key="7">
    <source>
        <dbReference type="EMBL" id="MEK8128531.1"/>
    </source>
</evidence>
<dbReference type="InterPro" id="IPR018152">
    <property type="entry name" value="SOD_Cu/Zn_BS"/>
</dbReference>
<keyword evidence="3" id="KW-0560">Oxidoreductase</keyword>
<feature type="chain" id="PRO_5046946081" description="Superoxide dismutase [Cu-Zn]" evidence="5">
    <location>
        <begin position="37"/>
        <end position="210"/>
    </location>
</feature>
<evidence type="ECO:0000313" key="8">
    <source>
        <dbReference type="Proteomes" id="UP001469365"/>
    </source>
</evidence>
<comment type="cofactor">
    <cofactor evidence="3">
        <name>Cu cation</name>
        <dbReference type="ChEBI" id="CHEBI:23378"/>
    </cofactor>
    <text evidence="3">Binds 1 copper ion per subunit.</text>
</comment>
<keyword evidence="3" id="KW-0862">Zinc</keyword>
<dbReference type="PRINTS" id="PR00068">
    <property type="entry name" value="CUZNDISMTASE"/>
</dbReference>
<dbReference type="EMBL" id="JBBPCC010000006">
    <property type="protein sequence ID" value="MEK8128531.1"/>
    <property type="molecule type" value="Genomic_DNA"/>
</dbReference>
<reference evidence="7 8" key="1">
    <citation type="submission" date="2024-04" db="EMBL/GenBank/DDBJ databases">
        <title>draft genome sequnece of Paenibacillus filicis.</title>
        <authorList>
            <person name="Kim D.-U."/>
        </authorList>
    </citation>
    <scope>NUCLEOTIDE SEQUENCE [LARGE SCALE GENOMIC DNA]</scope>
    <source>
        <strain evidence="7 8">KACC14197</strain>
    </source>
</reference>
<keyword evidence="3" id="KW-0186">Copper</keyword>
<name>A0ABU9DI62_9BACL</name>
<dbReference type="CDD" id="cd00305">
    <property type="entry name" value="Cu-Zn_Superoxide_Dismutase"/>
    <property type="match status" value="1"/>
</dbReference>
<dbReference type="PROSITE" id="PS00332">
    <property type="entry name" value="SOD_CU_ZN_2"/>
    <property type="match status" value="1"/>
</dbReference>
<dbReference type="SUPFAM" id="SSF49329">
    <property type="entry name" value="Cu,Zn superoxide dismutase-like"/>
    <property type="match status" value="1"/>
</dbReference>
<organism evidence="7 8">
    <name type="scientific">Paenibacillus filicis</name>
    <dbReference type="NCBI Taxonomy" id="669464"/>
    <lineage>
        <taxon>Bacteria</taxon>
        <taxon>Bacillati</taxon>
        <taxon>Bacillota</taxon>
        <taxon>Bacilli</taxon>
        <taxon>Bacillales</taxon>
        <taxon>Paenibacillaceae</taxon>
        <taxon>Paenibacillus</taxon>
    </lineage>
</organism>
<keyword evidence="8" id="KW-1185">Reference proteome</keyword>
<gene>
    <name evidence="7" type="ORF">WMW72_11505</name>
</gene>
<accession>A0ABU9DI62</accession>
<dbReference type="EC" id="1.15.1.1" evidence="3"/>